<protein>
    <submittedName>
        <fullName evidence="2">Uncharacterized protein</fullName>
    </submittedName>
</protein>
<dbReference type="Proteomes" id="UP000001542">
    <property type="component" value="Unassembled WGS sequence"/>
</dbReference>
<dbReference type="VEuPathDB" id="TrichDB:TVAGG3_0661550"/>
<keyword evidence="3" id="KW-1185">Reference proteome</keyword>
<feature type="region of interest" description="Disordered" evidence="1">
    <location>
        <begin position="40"/>
        <end position="64"/>
    </location>
</feature>
<dbReference type="VEuPathDB" id="TrichDB:TVAG_204810"/>
<reference evidence="2" key="1">
    <citation type="submission" date="2006-10" db="EMBL/GenBank/DDBJ databases">
        <authorList>
            <person name="Amadeo P."/>
            <person name="Zhao Q."/>
            <person name="Wortman J."/>
            <person name="Fraser-Liggett C."/>
            <person name="Carlton J."/>
        </authorList>
    </citation>
    <scope>NUCLEOTIDE SEQUENCE</scope>
    <source>
        <strain evidence="2">G3</strain>
    </source>
</reference>
<reference evidence="2" key="2">
    <citation type="journal article" date="2007" name="Science">
        <title>Draft genome sequence of the sexually transmitted pathogen Trichomonas vaginalis.</title>
        <authorList>
            <person name="Carlton J.M."/>
            <person name="Hirt R.P."/>
            <person name="Silva J.C."/>
            <person name="Delcher A.L."/>
            <person name="Schatz M."/>
            <person name="Zhao Q."/>
            <person name="Wortman J.R."/>
            <person name="Bidwell S.L."/>
            <person name="Alsmark U.C.M."/>
            <person name="Besteiro S."/>
            <person name="Sicheritz-Ponten T."/>
            <person name="Noel C.J."/>
            <person name="Dacks J.B."/>
            <person name="Foster P.G."/>
            <person name="Simillion C."/>
            <person name="Van de Peer Y."/>
            <person name="Miranda-Saavedra D."/>
            <person name="Barton G.J."/>
            <person name="Westrop G.D."/>
            <person name="Mueller S."/>
            <person name="Dessi D."/>
            <person name="Fiori P.L."/>
            <person name="Ren Q."/>
            <person name="Paulsen I."/>
            <person name="Zhang H."/>
            <person name="Bastida-Corcuera F.D."/>
            <person name="Simoes-Barbosa A."/>
            <person name="Brown M.T."/>
            <person name="Hayes R.D."/>
            <person name="Mukherjee M."/>
            <person name="Okumura C.Y."/>
            <person name="Schneider R."/>
            <person name="Smith A.J."/>
            <person name="Vanacova S."/>
            <person name="Villalvazo M."/>
            <person name="Haas B.J."/>
            <person name="Pertea M."/>
            <person name="Feldblyum T.V."/>
            <person name="Utterback T.R."/>
            <person name="Shu C.L."/>
            <person name="Osoegawa K."/>
            <person name="de Jong P.J."/>
            <person name="Hrdy I."/>
            <person name="Horvathova L."/>
            <person name="Zubacova Z."/>
            <person name="Dolezal P."/>
            <person name="Malik S.B."/>
            <person name="Logsdon J.M. Jr."/>
            <person name="Henze K."/>
            <person name="Gupta A."/>
            <person name="Wang C.C."/>
            <person name="Dunne R.L."/>
            <person name="Upcroft J.A."/>
            <person name="Upcroft P."/>
            <person name="White O."/>
            <person name="Salzberg S.L."/>
            <person name="Tang P."/>
            <person name="Chiu C.-H."/>
            <person name="Lee Y.-S."/>
            <person name="Embley T.M."/>
            <person name="Coombs G.H."/>
            <person name="Mottram J.C."/>
            <person name="Tachezy J."/>
            <person name="Fraser-Liggett C.M."/>
            <person name="Johnson P.J."/>
        </authorList>
    </citation>
    <scope>NUCLEOTIDE SEQUENCE [LARGE SCALE GENOMIC DNA]</scope>
    <source>
        <strain evidence="2">G3</strain>
    </source>
</reference>
<dbReference type="SMR" id="A2EIY5"/>
<organism evidence="2 3">
    <name type="scientific">Trichomonas vaginalis (strain ATCC PRA-98 / G3)</name>
    <dbReference type="NCBI Taxonomy" id="412133"/>
    <lineage>
        <taxon>Eukaryota</taxon>
        <taxon>Metamonada</taxon>
        <taxon>Parabasalia</taxon>
        <taxon>Trichomonadida</taxon>
        <taxon>Trichomonadidae</taxon>
        <taxon>Trichomonas</taxon>
    </lineage>
</organism>
<name>A2EIY5_TRIV3</name>
<feature type="compositionally biased region" description="Basic and acidic residues" evidence="1">
    <location>
        <begin position="620"/>
        <end position="636"/>
    </location>
</feature>
<dbReference type="EMBL" id="DS113401">
    <property type="protein sequence ID" value="EAY07375.1"/>
    <property type="molecule type" value="Genomic_DNA"/>
</dbReference>
<evidence type="ECO:0000313" key="3">
    <source>
        <dbReference type="Proteomes" id="UP000001542"/>
    </source>
</evidence>
<feature type="compositionally biased region" description="Basic and acidic residues" evidence="1">
    <location>
        <begin position="691"/>
        <end position="716"/>
    </location>
</feature>
<evidence type="ECO:0000256" key="1">
    <source>
        <dbReference type="SAM" id="MobiDB-lite"/>
    </source>
</evidence>
<feature type="compositionally biased region" description="Low complexity" evidence="1">
    <location>
        <begin position="47"/>
        <end position="61"/>
    </location>
</feature>
<sequence>MSSLISPFGTDSNDMFSRTEITPQTVKRTRFGLKMPVVRQEKPPSPIIQTPSTPNSSNDSNFGTPNFNSRYNIPVGTVIPRISLDSTINELSSNIKSNIPSLEMIKDQMYLNENEKIPALMHDIQDLENRLLEIKNLHISSVIRPHKEFIKHLENDADQMLSNFDKINSPLRDRLTRLNTESSHLLDDFTTFQTFFRTSFNKVDQDRKSATSSIANTLLKLLKLEQGFESMANKVGDRNADFAKTKIQSENAMKDLVSVMNYSTTSVSVYLSKAIQDTSQAKAEAAEKLKTNLALLNNLSLKSVSTLKSSIDLLPKMFNENLESLTNSIQYSIDKVNEECESDTSSINLQIDDTFDVTSSTFNEISKEITDTVTKVKKIQEESTKIFTNSIEEEKKGRIQNHSDIKNNFINFRSKTNKELEENYTSIENWAKDTQNKCADQMESLLKDIETGVSNLHSNLPALDHIASHIADIEKAVQDANKYAMDKILSINAEYENLLSDFSSMREVYMANLNDFVNRVNNIHIHAKIEDAVNRKDVYDYVTNYESYIDSVFSGLESQLAILTSGADKILAGVDIDFKLNENIVGVDKPTPVFEGHSRVIDIKPQTPIELLEIEPEKPIIEEKEVENQENGENKDIISNNVEDSKSVKSEEEKNDVHEEEKQIVSPDTNESDYYSDYYYSDAENTSTSKIIEETPETHEETVQEKTEPEEKHIIPAEDDLYSESYYSDAEHTSTS</sequence>
<feature type="region of interest" description="Disordered" evidence="1">
    <location>
        <begin position="620"/>
        <end position="736"/>
    </location>
</feature>
<gene>
    <name evidence="2" type="ORF">TVAG_204810</name>
</gene>
<dbReference type="RefSeq" id="XP_001319598.1">
    <property type="nucleotide sequence ID" value="XM_001319563.1"/>
</dbReference>
<proteinExistence type="predicted"/>
<dbReference type="AlphaFoldDB" id="A2EIY5"/>
<feature type="compositionally biased region" description="Low complexity" evidence="1">
    <location>
        <begin position="672"/>
        <end position="682"/>
    </location>
</feature>
<evidence type="ECO:0000313" key="2">
    <source>
        <dbReference type="EMBL" id="EAY07375.1"/>
    </source>
</evidence>
<dbReference type="InParanoid" id="A2EIY5"/>
<accession>A2EIY5</accession>
<dbReference type="KEGG" id="tva:4765264"/>
<feature type="compositionally biased region" description="Basic and acidic residues" evidence="1">
    <location>
        <begin position="643"/>
        <end position="663"/>
    </location>
</feature>